<comment type="caution">
    <text evidence="3">The sequence shown here is derived from an EMBL/GenBank/DDBJ whole genome shotgun (WGS) entry which is preliminary data.</text>
</comment>
<evidence type="ECO:0000313" key="3">
    <source>
        <dbReference type="EMBL" id="MPM92961.1"/>
    </source>
</evidence>
<dbReference type="Pfam" id="PF21631">
    <property type="entry name" value="A9CJY8-like_N"/>
    <property type="match status" value="1"/>
</dbReference>
<dbReference type="InterPro" id="IPR045865">
    <property type="entry name" value="ACT-like_dom_sf"/>
</dbReference>
<evidence type="ECO:0000259" key="2">
    <source>
        <dbReference type="Pfam" id="PF21631"/>
    </source>
</evidence>
<protein>
    <submittedName>
        <fullName evidence="3">Uncharacterized protein</fullName>
    </submittedName>
</protein>
<dbReference type="EMBL" id="VSSQ01039831">
    <property type="protein sequence ID" value="MPM92961.1"/>
    <property type="molecule type" value="Genomic_DNA"/>
</dbReference>
<evidence type="ECO:0000259" key="1">
    <source>
        <dbReference type="Pfam" id="PF13840"/>
    </source>
</evidence>
<dbReference type="SUPFAM" id="SSF55021">
    <property type="entry name" value="ACT-like"/>
    <property type="match status" value="2"/>
</dbReference>
<organism evidence="3">
    <name type="scientific">bioreactor metagenome</name>
    <dbReference type="NCBI Taxonomy" id="1076179"/>
    <lineage>
        <taxon>unclassified sequences</taxon>
        <taxon>metagenomes</taxon>
        <taxon>ecological metagenomes</taxon>
    </lineage>
</organism>
<dbReference type="InterPro" id="IPR049447">
    <property type="entry name" value="A9CJY8-like_N"/>
</dbReference>
<sequence>MKLTLEVLSNQIGVCKLDAQSTVPIWACQGEFFSITKTTEELSIVCSEENIPKDVLCEWGWRAFKVQGTLDFGLVGILAKITAALANAGLGIFAVSTYNTDYILVKAKDLEYAIIALRNDGHEIISK</sequence>
<reference evidence="3" key="1">
    <citation type="submission" date="2019-08" db="EMBL/GenBank/DDBJ databases">
        <authorList>
            <person name="Kucharzyk K."/>
            <person name="Murdoch R.W."/>
            <person name="Higgins S."/>
            <person name="Loffler F."/>
        </authorList>
    </citation>
    <scope>NUCLEOTIDE SEQUENCE</scope>
</reference>
<feature type="domain" description="CASTOR ACT" evidence="1">
    <location>
        <begin position="60"/>
        <end position="119"/>
    </location>
</feature>
<dbReference type="PIRSF" id="PIRSF008459">
    <property type="entry name" value="UCP008459"/>
    <property type="match status" value="1"/>
</dbReference>
<dbReference type="AlphaFoldDB" id="A0A645DUF4"/>
<feature type="domain" description="A9CJY8-like N-terminal" evidence="2">
    <location>
        <begin position="12"/>
        <end position="54"/>
    </location>
</feature>
<dbReference type="InterPro" id="IPR016540">
    <property type="entry name" value="UCP008459"/>
</dbReference>
<dbReference type="PANTHER" id="PTHR31131">
    <property type="entry name" value="CHROMOSOME 1, WHOLE GENOME SHOTGUN SEQUENCE"/>
    <property type="match status" value="1"/>
</dbReference>
<dbReference type="Gene3D" id="3.30.2130.10">
    <property type="entry name" value="VC0802-like"/>
    <property type="match status" value="1"/>
</dbReference>
<dbReference type="PANTHER" id="PTHR31131:SF6">
    <property type="entry name" value="CASTOR ACT DOMAIN-CONTAINING PROTEIN"/>
    <property type="match status" value="1"/>
</dbReference>
<dbReference type="InterPro" id="IPR027795">
    <property type="entry name" value="CASTOR_ACT_dom"/>
</dbReference>
<accession>A0A645DUF4</accession>
<proteinExistence type="predicted"/>
<name>A0A645DUF4_9ZZZZ</name>
<dbReference type="InterPro" id="IPR051719">
    <property type="entry name" value="CASTOR_mTORC1"/>
</dbReference>
<dbReference type="Pfam" id="PF13840">
    <property type="entry name" value="ACT_7"/>
    <property type="match status" value="1"/>
</dbReference>
<gene>
    <name evidence="3" type="ORF">SDC9_140097</name>
</gene>